<organism evidence="2 3">
    <name type="scientific">Extibacter muris</name>
    <dbReference type="NCBI Taxonomy" id="1796622"/>
    <lineage>
        <taxon>Bacteria</taxon>
        <taxon>Bacillati</taxon>
        <taxon>Bacillota</taxon>
        <taxon>Clostridia</taxon>
        <taxon>Lachnospirales</taxon>
        <taxon>Lachnospiraceae</taxon>
        <taxon>Extibacter</taxon>
    </lineage>
</organism>
<evidence type="ECO:0000313" key="3">
    <source>
        <dbReference type="Proteomes" id="UP000295710"/>
    </source>
</evidence>
<dbReference type="InterPro" id="IPR016181">
    <property type="entry name" value="Acyl_CoA_acyltransferase"/>
</dbReference>
<keyword evidence="3" id="KW-1185">Reference proteome</keyword>
<dbReference type="CDD" id="cd04301">
    <property type="entry name" value="NAT_SF"/>
    <property type="match status" value="1"/>
</dbReference>
<protein>
    <submittedName>
        <fullName evidence="2">GNAT family N-acetyltransferase</fullName>
    </submittedName>
</protein>
<dbReference type="Gene3D" id="3.40.630.30">
    <property type="match status" value="1"/>
</dbReference>
<keyword evidence="2" id="KW-0808">Transferase</keyword>
<dbReference type="Proteomes" id="UP000295710">
    <property type="component" value="Unassembled WGS sequence"/>
</dbReference>
<name>A0A4R4FGC0_9FIRM</name>
<evidence type="ECO:0000259" key="1">
    <source>
        <dbReference type="PROSITE" id="PS51186"/>
    </source>
</evidence>
<reference evidence="2 3" key="1">
    <citation type="journal article" date="2016" name="Nat. Microbiol.">
        <title>The Mouse Intestinal Bacterial Collection (miBC) provides host-specific insight into cultured diversity and functional potential of the gut microbiota.</title>
        <authorList>
            <person name="Lagkouvardos I."/>
            <person name="Pukall R."/>
            <person name="Abt B."/>
            <person name="Foesel B.U."/>
            <person name="Meier-Kolthoff J.P."/>
            <person name="Kumar N."/>
            <person name="Bresciani A."/>
            <person name="Martinez I."/>
            <person name="Just S."/>
            <person name="Ziegler C."/>
            <person name="Brugiroux S."/>
            <person name="Garzetti D."/>
            <person name="Wenning M."/>
            <person name="Bui T.P."/>
            <person name="Wang J."/>
            <person name="Hugenholtz F."/>
            <person name="Plugge C.M."/>
            <person name="Peterson D.A."/>
            <person name="Hornef M.W."/>
            <person name="Baines J.F."/>
            <person name="Smidt H."/>
            <person name="Walter J."/>
            <person name="Kristiansen K."/>
            <person name="Nielsen H.B."/>
            <person name="Haller D."/>
            <person name="Overmann J."/>
            <person name="Stecher B."/>
            <person name="Clavel T."/>
        </authorList>
    </citation>
    <scope>NUCLEOTIDE SEQUENCE [LARGE SCALE GENOMIC DNA]</scope>
    <source>
        <strain evidence="2 3">DSM 28560</strain>
    </source>
</reference>
<evidence type="ECO:0000313" key="2">
    <source>
        <dbReference type="EMBL" id="TDA22687.1"/>
    </source>
</evidence>
<gene>
    <name evidence="2" type="ORF">E1963_04640</name>
</gene>
<dbReference type="EMBL" id="SMMX01000003">
    <property type="protein sequence ID" value="TDA22687.1"/>
    <property type="molecule type" value="Genomic_DNA"/>
</dbReference>
<accession>A0A4R4FGC0</accession>
<comment type="caution">
    <text evidence="2">The sequence shown here is derived from an EMBL/GenBank/DDBJ whole genome shotgun (WGS) entry which is preliminary data.</text>
</comment>
<feature type="domain" description="N-acetyltransferase" evidence="1">
    <location>
        <begin position="1"/>
        <end position="171"/>
    </location>
</feature>
<dbReference type="AlphaFoldDB" id="A0A4R4FGC0"/>
<sequence>MEFIIASYEQVDRMCEITDMAKRQLKNLGLDQWQKGYPSREVWMEDARTGCTYLAVEGDEILGIFAFQKEPDPSYAVIDGEWLTDGRYASMHRVCVSDACKGRGVAGKMFEHGFRLAREAGFPSVRIDTHPGNMPMQRALEKSGFVRCGEIVLAEGCEAGDKRIAFERILE</sequence>
<dbReference type="InterPro" id="IPR000182">
    <property type="entry name" value="GNAT_dom"/>
</dbReference>
<dbReference type="GO" id="GO:0016747">
    <property type="term" value="F:acyltransferase activity, transferring groups other than amino-acyl groups"/>
    <property type="evidence" value="ECO:0007669"/>
    <property type="project" value="InterPro"/>
</dbReference>
<proteinExistence type="predicted"/>
<dbReference type="RefSeq" id="WP_132275818.1">
    <property type="nucleotide sequence ID" value="NZ_JAOBST010000056.1"/>
</dbReference>
<dbReference type="PROSITE" id="PS51186">
    <property type="entry name" value="GNAT"/>
    <property type="match status" value="1"/>
</dbReference>
<dbReference type="Pfam" id="PF00583">
    <property type="entry name" value="Acetyltransf_1"/>
    <property type="match status" value="1"/>
</dbReference>
<dbReference type="SUPFAM" id="SSF55729">
    <property type="entry name" value="Acyl-CoA N-acyltransferases (Nat)"/>
    <property type="match status" value="1"/>
</dbReference>